<name>A0A151AHZ0_9EURY</name>
<dbReference type="AlphaFoldDB" id="A0A151AHZ0"/>
<reference evidence="1 2" key="1">
    <citation type="submission" date="2016-02" db="EMBL/GenBank/DDBJ databases">
        <title>Genome sequence of Halalkalicoccus paucihalophilus DSM 24557.</title>
        <authorList>
            <person name="Poehlein A."/>
            <person name="Daniel R."/>
        </authorList>
    </citation>
    <scope>NUCLEOTIDE SEQUENCE [LARGE SCALE GENOMIC DNA]</scope>
    <source>
        <strain evidence="1 2">DSM 24557</strain>
    </source>
</reference>
<keyword evidence="2" id="KW-1185">Reference proteome</keyword>
<gene>
    <name evidence="1" type="ORF">HAPAU_06560</name>
</gene>
<evidence type="ECO:0008006" key="3">
    <source>
        <dbReference type="Google" id="ProtNLM"/>
    </source>
</evidence>
<evidence type="ECO:0000313" key="2">
    <source>
        <dbReference type="Proteomes" id="UP000075321"/>
    </source>
</evidence>
<accession>A0A151AHZ0</accession>
<comment type="caution">
    <text evidence="1">The sequence shown here is derived from an EMBL/GenBank/DDBJ whole genome shotgun (WGS) entry which is preliminary data.</text>
</comment>
<sequence length="47" mass="5309">MLSSPMTICGRCEGEFTAEELTRHERGPLLLVHCPDCGMVLGSYRRR</sequence>
<proteinExistence type="predicted"/>
<dbReference type="Gene3D" id="2.20.28.30">
    <property type="entry name" value="RNA polymerase ii, chain L"/>
    <property type="match status" value="1"/>
</dbReference>
<dbReference type="Proteomes" id="UP000075321">
    <property type="component" value="Unassembled WGS sequence"/>
</dbReference>
<dbReference type="PATRIC" id="fig|1008153.3.peg.658"/>
<organism evidence="1 2">
    <name type="scientific">Halalkalicoccus paucihalophilus</name>
    <dbReference type="NCBI Taxonomy" id="1008153"/>
    <lineage>
        <taxon>Archaea</taxon>
        <taxon>Methanobacteriati</taxon>
        <taxon>Methanobacteriota</taxon>
        <taxon>Stenosarchaea group</taxon>
        <taxon>Halobacteria</taxon>
        <taxon>Halobacteriales</taxon>
        <taxon>Halococcaceae</taxon>
        <taxon>Halalkalicoccus</taxon>
    </lineage>
</organism>
<evidence type="ECO:0000313" key="1">
    <source>
        <dbReference type="EMBL" id="KYH27204.1"/>
    </source>
</evidence>
<dbReference type="EMBL" id="LTAZ01000002">
    <property type="protein sequence ID" value="KYH27204.1"/>
    <property type="molecule type" value="Genomic_DNA"/>
</dbReference>
<protein>
    <recommendedName>
        <fullName evidence="3">Small CPxCG-related zinc finger protein</fullName>
    </recommendedName>
</protein>